<dbReference type="PANTHER" id="PTHR12302:SF3">
    <property type="entry name" value="SERINE_THREONINE-PROTEIN KINASE 31"/>
    <property type="match status" value="1"/>
</dbReference>
<keyword evidence="8" id="KW-0732">Signal</keyword>
<keyword evidence="5" id="KW-0964">Secreted</keyword>
<name>A0ABC9Q3U2_STAA5</name>
<evidence type="ECO:0000313" key="19">
    <source>
        <dbReference type="EMBL" id="EIA15143.1"/>
    </source>
</evidence>
<comment type="function">
    <text evidence="15">Enzyme that catalyzes the hydrolysis of both DNA and RNA at the 5' position of the phosphodiester bond.</text>
</comment>
<dbReference type="Gene3D" id="2.40.50.90">
    <property type="match status" value="1"/>
</dbReference>
<dbReference type="InterPro" id="IPR002071">
    <property type="entry name" value="Thermonucl_AS"/>
</dbReference>
<accession>A0ABC9Q3U2</accession>
<evidence type="ECO:0000256" key="5">
    <source>
        <dbReference type="ARBA" id="ARBA00022525"/>
    </source>
</evidence>
<evidence type="ECO:0000256" key="4">
    <source>
        <dbReference type="ARBA" id="ARBA00016676"/>
    </source>
</evidence>
<evidence type="ECO:0000256" key="7">
    <source>
        <dbReference type="ARBA" id="ARBA00022723"/>
    </source>
</evidence>
<evidence type="ECO:0000256" key="14">
    <source>
        <dbReference type="ARBA" id="ARBA00031238"/>
    </source>
</evidence>
<dbReference type="EC" id="3.1.31.1" evidence="3"/>
<evidence type="ECO:0000256" key="9">
    <source>
        <dbReference type="ARBA" id="ARBA00022759"/>
    </source>
</evidence>
<evidence type="ECO:0000259" key="18">
    <source>
        <dbReference type="PROSITE" id="PS50830"/>
    </source>
</evidence>
<dbReference type="PANTHER" id="PTHR12302">
    <property type="entry name" value="EBNA2 BINDING PROTEIN P100"/>
    <property type="match status" value="1"/>
</dbReference>
<proteinExistence type="predicted"/>
<protein>
    <recommendedName>
        <fullName evidence="4">Thermonuclease</fullName>
        <ecNumber evidence="3">3.1.31.1</ecNumber>
    </recommendedName>
    <alternativeName>
        <fullName evidence="14">Micrococcal nuclease</fullName>
    </alternativeName>
    <alternativeName>
        <fullName evidence="13">Staphylococcal nuclease</fullName>
    </alternativeName>
</protein>
<evidence type="ECO:0000256" key="12">
    <source>
        <dbReference type="ARBA" id="ARBA00023145"/>
    </source>
</evidence>
<keyword evidence="6" id="KW-0540">Nuclease</keyword>
<dbReference type="FunFam" id="2.40.50.90:FF:000025">
    <property type="entry name" value="Thermonuclease"/>
    <property type="match status" value="1"/>
</dbReference>
<evidence type="ECO:0000256" key="17">
    <source>
        <dbReference type="SAM" id="Phobius"/>
    </source>
</evidence>
<evidence type="ECO:0000256" key="3">
    <source>
        <dbReference type="ARBA" id="ARBA00011942"/>
    </source>
</evidence>
<evidence type="ECO:0000256" key="15">
    <source>
        <dbReference type="ARBA" id="ARBA00058222"/>
    </source>
</evidence>
<dbReference type="SMART" id="SM00318">
    <property type="entry name" value="SNc"/>
    <property type="match status" value="1"/>
</dbReference>
<sequence>MLVMTEYLLSAGICMAIVSILLIGMAISNVSKEQYAKRFFFFATSCLVLTLVVASSLSSSANASQTDNGVNRSGSEDPTVYSATSTKKLHKEPATLIKAIDGDTVKLMYKGQPMTFRLLLVDTPETKHPKKGVEKYGPEASAFTKKMVENAKKIEVEFDKGQRTDKYGRGLAYIYADGKMVNEALVRQGLAKVAYVYKPNNTHEQLLRKSEAQAKKEKLNIWSEDNADSGQ</sequence>
<evidence type="ECO:0000256" key="16">
    <source>
        <dbReference type="SAM" id="MobiDB-lite"/>
    </source>
</evidence>
<dbReference type="GO" id="GO:1990599">
    <property type="term" value="F:3' overhang single-stranded DNA endodeoxyribonuclease activity"/>
    <property type="evidence" value="ECO:0007669"/>
    <property type="project" value="UniProtKB-EC"/>
</dbReference>
<dbReference type="AlphaFoldDB" id="A0ABC9Q3U2"/>
<feature type="transmembrane region" description="Helical" evidence="17">
    <location>
        <begin position="39"/>
        <end position="57"/>
    </location>
</feature>
<keyword evidence="12" id="KW-0865">Zymogen</keyword>
<feature type="region of interest" description="Disordered" evidence="16">
    <location>
        <begin position="61"/>
        <end position="86"/>
    </location>
</feature>
<dbReference type="EMBL" id="AIDT01000002">
    <property type="protein sequence ID" value="EIA15143.1"/>
    <property type="molecule type" value="Genomic_DNA"/>
</dbReference>
<feature type="domain" description="TNase-like" evidence="18">
    <location>
        <begin position="90"/>
        <end position="224"/>
    </location>
</feature>
<dbReference type="GO" id="GO:0046872">
    <property type="term" value="F:metal ion binding"/>
    <property type="evidence" value="ECO:0007669"/>
    <property type="project" value="UniProtKB-KW"/>
</dbReference>
<keyword evidence="9" id="KW-0255">Endonuclease</keyword>
<keyword evidence="7" id="KW-0479">Metal-binding</keyword>
<evidence type="ECO:0000256" key="2">
    <source>
        <dbReference type="ARBA" id="ARBA00004613"/>
    </source>
</evidence>
<keyword evidence="17" id="KW-0812">Transmembrane</keyword>
<dbReference type="PROSITE" id="PS01123">
    <property type="entry name" value="TNASE_1"/>
    <property type="match status" value="1"/>
</dbReference>
<evidence type="ECO:0000256" key="11">
    <source>
        <dbReference type="ARBA" id="ARBA00022837"/>
    </source>
</evidence>
<keyword evidence="17" id="KW-1133">Transmembrane helix</keyword>
<keyword evidence="17" id="KW-0472">Membrane</keyword>
<dbReference type="Pfam" id="PF00565">
    <property type="entry name" value="SNase"/>
    <property type="match status" value="1"/>
</dbReference>
<dbReference type="SUPFAM" id="SSF50199">
    <property type="entry name" value="Staphylococcal nuclease"/>
    <property type="match status" value="1"/>
</dbReference>
<dbReference type="CDD" id="cd00175">
    <property type="entry name" value="SNc"/>
    <property type="match status" value="1"/>
</dbReference>
<dbReference type="PROSITE" id="PS01284">
    <property type="entry name" value="TNASE_2"/>
    <property type="match status" value="1"/>
</dbReference>
<evidence type="ECO:0000313" key="20">
    <source>
        <dbReference type="Proteomes" id="UP000003093"/>
    </source>
</evidence>
<feature type="transmembrane region" description="Helical" evidence="17">
    <location>
        <begin position="6"/>
        <end position="27"/>
    </location>
</feature>
<evidence type="ECO:0000256" key="10">
    <source>
        <dbReference type="ARBA" id="ARBA00022801"/>
    </source>
</evidence>
<dbReference type="InterPro" id="IPR035437">
    <property type="entry name" value="SNase_OB-fold_sf"/>
</dbReference>
<dbReference type="GO" id="GO:0005576">
    <property type="term" value="C:extracellular region"/>
    <property type="evidence" value="ECO:0007669"/>
    <property type="project" value="UniProtKB-SubCell"/>
</dbReference>
<keyword evidence="11" id="KW-0106">Calcium</keyword>
<comment type="subcellular location">
    <subcellularLocation>
        <location evidence="2">Secreted</location>
    </subcellularLocation>
</comment>
<organism evidence="19 20">
    <name type="scientific">Staphylococcus aureus subsp. aureus DR10</name>
    <dbReference type="NCBI Taxonomy" id="1155079"/>
    <lineage>
        <taxon>Bacteria</taxon>
        <taxon>Bacillati</taxon>
        <taxon>Bacillota</taxon>
        <taxon>Bacilli</taxon>
        <taxon>Bacillales</taxon>
        <taxon>Staphylococcaceae</taxon>
        <taxon>Staphylococcus</taxon>
    </lineage>
</organism>
<dbReference type="Proteomes" id="UP000003093">
    <property type="component" value="Unassembled WGS sequence"/>
</dbReference>
<dbReference type="PROSITE" id="PS50830">
    <property type="entry name" value="TNASE_3"/>
    <property type="match status" value="1"/>
</dbReference>
<keyword evidence="10" id="KW-0378">Hydrolase</keyword>
<evidence type="ECO:0000256" key="8">
    <source>
        <dbReference type="ARBA" id="ARBA00022729"/>
    </source>
</evidence>
<gene>
    <name evidence="19" type="ORF">ST398NM02_0871</name>
</gene>
<comment type="cofactor">
    <cofactor evidence="1">
        <name>Ca(2+)</name>
        <dbReference type="ChEBI" id="CHEBI:29108"/>
    </cofactor>
</comment>
<evidence type="ECO:0000256" key="13">
    <source>
        <dbReference type="ARBA" id="ARBA00030535"/>
    </source>
</evidence>
<evidence type="ECO:0000256" key="1">
    <source>
        <dbReference type="ARBA" id="ARBA00001913"/>
    </source>
</evidence>
<reference evidence="19 20" key="1">
    <citation type="journal article" date="2012" name="MBio">
        <title>Identification of a highly transmissible animal-independent Staphylococcus aureus ST398 clone with distinct genomic and cell adhesion properties.</title>
        <authorList>
            <person name="Uhlemann A.C."/>
            <person name="Porcella S.F."/>
            <person name="Trivedi S."/>
            <person name="Sullivan S.B."/>
            <person name="Hafer C."/>
            <person name="Kennedy A.D."/>
            <person name="Barbian K.D."/>
            <person name="McCarthy A.J."/>
            <person name="Street C."/>
            <person name="Hirschberg D.L."/>
            <person name="Lipkin W.I."/>
            <person name="Lindsay J.A."/>
            <person name="DeLeo F.R."/>
            <person name="Lowy F.D."/>
        </authorList>
    </citation>
    <scope>NUCLEOTIDE SEQUENCE [LARGE SCALE GENOMIC DNA]</scope>
    <source>
        <strain evidence="19 20">DR10</strain>
    </source>
</reference>
<comment type="caution">
    <text evidence="19">The sequence shown here is derived from an EMBL/GenBank/DDBJ whole genome shotgun (WGS) entry which is preliminary data.</text>
</comment>
<dbReference type="InterPro" id="IPR016071">
    <property type="entry name" value="Staphylococal_nuclease_OB-fold"/>
</dbReference>
<evidence type="ECO:0000256" key="6">
    <source>
        <dbReference type="ARBA" id="ARBA00022722"/>
    </source>
</evidence>